<feature type="non-terminal residue" evidence="2">
    <location>
        <position position="172"/>
    </location>
</feature>
<dbReference type="OrthoDB" id="6704916at2759"/>
<sequence>MALLSRSVAKLRCILSPIKFNSDHAVYISMRKKKKQKKQKKEEDPCPNKTCEEKKSWWKLFKKSEAKKVEKPPLTACRKREAERLNQPEPDFSEFDGVVYRTCGSAYILQQDKVNQDYVARTKAETADDKLVDRLEAHPDIKDVVDPLPNFVSVEQRLLDLCEKKLHPLYKK</sequence>
<feature type="region of interest" description="Disordered" evidence="1">
    <location>
        <begin position="32"/>
        <end position="52"/>
    </location>
</feature>
<gene>
    <name evidence="2" type="ORF">CALMAC_LOCUS4906</name>
</gene>
<feature type="compositionally biased region" description="Basic and acidic residues" evidence="1">
    <location>
        <begin position="40"/>
        <end position="52"/>
    </location>
</feature>
<organism evidence="2 3">
    <name type="scientific">Callosobruchus maculatus</name>
    <name type="common">Southern cowpea weevil</name>
    <name type="synonym">Pulse bruchid</name>
    <dbReference type="NCBI Taxonomy" id="64391"/>
    <lineage>
        <taxon>Eukaryota</taxon>
        <taxon>Metazoa</taxon>
        <taxon>Ecdysozoa</taxon>
        <taxon>Arthropoda</taxon>
        <taxon>Hexapoda</taxon>
        <taxon>Insecta</taxon>
        <taxon>Pterygota</taxon>
        <taxon>Neoptera</taxon>
        <taxon>Endopterygota</taxon>
        <taxon>Coleoptera</taxon>
        <taxon>Polyphaga</taxon>
        <taxon>Cucujiformia</taxon>
        <taxon>Chrysomeloidea</taxon>
        <taxon>Chrysomelidae</taxon>
        <taxon>Bruchinae</taxon>
        <taxon>Bruchini</taxon>
        <taxon>Callosobruchus</taxon>
    </lineage>
</organism>
<reference evidence="2 3" key="1">
    <citation type="submission" date="2019-01" db="EMBL/GenBank/DDBJ databases">
        <authorList>
            <person name="Sayadi A."/>
        </authorList>
    </citation>
    <scope>NUCLEOTIDE SEQUENCE [LARGE SCALE GENOMIC DNA]</scope>
</reference>
<evidence type="ECO:0000313" key="3">
    <source>
        <dbReference type="Proteomes" id="UP000410492"/>
    </source>
</evidence>
<evidence type="ECO:0000313" key="2">
    <source>
        <dbReference type="EMBL" id="VEN40904.1"/>
    </source>
</evidence>
<accession>A0A653BZ46</accession>
<name>A0A653BZ46_CALMS</name>
<protein>
    <submittedName>
        <fullName evidence="2">Uncharacterized protein</fullName>
    </submittedName>
</protein>
<keyword evidence="3" id="KW-1185">Reference proteome</keyword>
<dbReference type="AlphaFoldDB" id="A0A653BZ46"/>
<dbReference type="Proteomes" id="UP000410492">
    <property type="component" value="Unassembled WGS sequence"/>
</dbReference>
<proteinExistence type="predicted"/>
<evidence type="ECO:0000256" key="1">
    <source>
        <dbReference type="SAM" id="MobiDB-lite"/>
    </source>
</evidence>
<dbReference type="EMBL" id="CAACVG010006670">
    <property type="protein sequence ID" value="VEN40904.1"/>
    <property type="molecule type" value="Genomic_DNA"/>
</dbReference>